<comment type="caution">
    <text evidence="3">The sequence shown here is derived from an EMBL/GenBank/DDBJ whole genome shotgun (WGS) entry which is preliminary data.</text>
</comment>
<sequence length="562" mass="60862">MTAEDPNTFDRFRLLAAFLARRPVDIRQAPAGVAAHTTGRTIFVTAGSSVDQRREVLVQAALLGAGSLDPRMVKALRGRSSRARRYLSLEARRVLADLAESVPLAADIQCGREAITATAEESLAVARGRRPVADPPEWFGVIKPSLLITSSSAASAEPGASELRVHFDPADALEVDEERSGNDKRVNQFENPLFSTRSLMNVVRKQLGGRRAAGYGPAGADTSARALRRARKTSARMSPLSTLRRDTGSGKLDTTFGTQDGFYPEWDVHRDRYRPGWCRVIEHPLVPQADIIGGGSGGVVPDNILRRRLARVGLGPKTLRRRPDGDELDLEALIDQSVDLRSGYSPPELVYRERRLLARDLGVLILLDASGSATDADHDGLTVHDQQRRAAATLALTLEGLGDRVALYAFRSHGRHAIHLASIMAFGQRFGAAEQVLLDRLRPSGYTRLGAGIRGAGEILTTRAGTQNRLLLLLSDGLPFEEGYEGHYAEADTRKALEELRGDGVGCLCLSLGADTDTDVLARVFGSAGYATATTLAELSPRMDELFLSSLREFSAPKSTGR</sequence>
<dbReference type="Gene3D" id="3.40.50.410">
    <property type="entry name" value="von Willebrand factor, type A domain"/>
    <property type="match status" value="1"/>
</dbReference>
<dbReference type="PANTHER" id="PTHR41248">
    <property type="entry name" value="NORD PROTEIN"/>
    <property type="match status" value="1"/>
</dbReference>
<dbReference type="InterPro" id="IPR002035">
    <property type="entry name" value="VWF_A"/>
</dbReference>
<gene>
    <name evidence="3" type="ORF">FEK35_19215</name>
</gene>
<dbReference type="SUPFAM" id="SSF53300">
    <property type="entry name" value="vWA-like"/>
    <property type="match status" value="1"/>
</dbReference>
<dbReference type="InterPro" id="IPR036465">
    <property type="entry name" value="vWFA_dom_sf"/>
</dbReference>
<feature type="region of interest" description="Disordered" evidence="1">
    <location>
        <begin position="231"/>
        <end position="256"/>
    </location>
</feature>
<dbReference type="PROSITE" id="PS50234">
    <property type="entry name" value="VWFA"/>
    <property type="match status" value="1"/>
</dbReference>
<reference evidence="3 4" key="1">
    <citation type="submission" date="2019-05" db="EMBL/GenBank/DDBJ databases">
        <title>Genomes sequences of two Nocardia cyriacigeorgica environmental isolates, type strains Nocardia asteroides ATCC 19247 and Nocardia cyriacigeorgica DSM 44484.</title>
        <authorList>
            <person name="Vautrin F."/>
            <person name="Bergeron E."/>
            <person name="Dubost A."/>
            <person name="Abrouk D."/>
            <person name="Rodriguez Nava V."/>
            <person name="Pujic P."/>
        </authorList>
    </citation>
    <scope>NUCLEOTIDE SEQUENCE [LARGE SCALE GENOMIC DNA]</scope>
    <source>
        <strain evidence="3 4">EML 1456</strain>
    </source>
</reference>
<dbReference type="InterPro" id="IPR051928">
    <property type="entry name" value="NorD/CobT"/>
</dbReference>
<dbReference type="OrthoDB" id="4641313at2"/>
<dbReference type="SMART" id="SM00327">
    <property type="entry name" value="VWA"/>
    <property type="match status" value="1"/>
</dbReference>
<dbReference type="Proteomes" id="UP000308349">
    <property type="component" value="Unassembled WGS sequence"/>
</dbReference>
<organism evidence="3 4">
    <name type="scientific">Nocardia cyriacigeorgica</name>
    <dbReference type="NCBI Taxonomy" id="135487"/>
    <lineage>
        <taxon>Bacteria</taxon>
        <taxon>Bacillati</taxon>
        <taxon>Actinomycetota</taxon>
        <taxon>Actinomycetes</taxon>
        <taxon>Mycobacteriales</taxon>
        <taxon>Nocardiaceae</taxon>
        <taxon>Nocardia</taxon>
    </lineage>
</organism>
<evidence type="ECO:0000256" key="1">
    <source>
        <dbReference type="SAM" id="MobiDB-lite"/>
    </source>
</evidence>
<accession>A0A5R8PAD2</accession>
<name>A0A5R8PAD2_9NOCA</name>
<evidence type="ECO:0000313" key="4">
    <source>
        <dbReference type="Proteomes" id="UP000308349"/>
    </source>
</evidence>
<dbReference type="AlphaFoldDB" id="A0A5R8PAD2"/>
<dbReference type="EMBL" id="VBUU01000021">
    <property type="protein sequence ID" value="TLG05303.1"/>
    <property type="molecule type" value="Genomic_DNA"/>
</dbReference>
<dbReference type="Pfam" id="PF13519">
    <property type="entry name" value="VWA_2"/>
    <property type="match status" value="1"/>
</dbReference>
<dbReference type="PANTHER" id="PTHR41248:SF1">
    <property type="entry name" value="NORD PROTEIN"/>
    <property type="match status" value="1"/>
</dbReference>
<proteinExistence type="predicted"/>
<evidence type="ECO:0000313" key="3">
    <source>
        <dbReference type="EMBL" id="TLG05303.1"/>
    </source>
</evidence>
<dbReference type="RefSeq" id="WP_138457326.1">
    <property type="nucleotide sequence ID" value="NZ_VBUU01000021.1"/>
</dbReference>
<feature type="domain" description="VWFA" evidence="2">
    <location>
        <begin position="362"/>
        <end position="551"/>
    </location>
</feature>
<protein>
    <submittedName>
        <fullName evidence="3">VWA domain-containing protein</fullName>
    </submittedName>
</protein>
<evidence type="ECO:0000259" key="2">
    <source>
        <dbReference type="PROSITE" id="PS50234"/>
    </source>
</evidence>